<organism evidence="1 2">
    <name type="scientific">Paenibacillus nasutitermitis</name>
    <dbReference type="NCBI Taxonomy" id="1652958"/>
    <lineage>
        <taxon>Bacteria</taxon>
        <taxon>Bacillati</taxon>
        <taxon>Bacillota</taxon>
        <taxon>Bacilli</taxon>
        <taxon>Bacillales</taxon>
        <taxon>Paenibacillaceae</taxon>
        <taxon>Paenibacillus</taxon>
    </lineage>
</organism>
<keyword evidence="2" id="KW-1185">Reference proteome</keyword>
<reference evidence="1" key="2">
    <citation type="submission" date="2020-09" db="EMBL/GenBank/DDBJ databases">
        <authorList>
            <person name="Sun Q."/>
            <person name="Zhou Y."/>
        </authorList>
    </citation>
    <scope>NUCLEOTIDE SEQUENCE</scope>
    <source>
        <strain evidence="1">CGMCC 1.15178</strain>
    </source>
</reference>
<dbReference type="Proteomes" id="UP000612456">
    <property type="component" value="Unassembled WGS sequence"/>
</dbReference>
<evidence type="ECO:0000313" key="2">
    <source>
        <dbReference type="Proteomes" id="UP000612456"/>
    </source>
</evidence>
<name>A0A916ZCG7_9BACL</name>
<dbReference type="AlphaFoldDB" id="A0A916ZCG7"/>
<dbReference type="EMBL" id="BMHP01000004">
    <property type="protein sequence ID" value="GGD88371.1"/>
    <property type="molecule type" value="Genomic_DNA"/>
</dbReference>
<proteinExistence type="predicted"/>
<evidence type="ECO:0000313" key="1">
    <source>
        <dbReference type="EMBL" id="GGD88371.1"/>
    </source>
</evidence>
<comment type="caution">
    <text evidence="1">The sequence shown here is derived from an EMBL/GenBank/DDBJ whole genome shotgun (WGS) entry which is preliminary data.</text>
</comment>
<gene>
    <name evidence="1" type="ORF">GCM10010911_53610</name>
</gene>
<reference evidence="1" key="1">
    <citation type="journal article" date="2014" name="Int. J. Syst. Evol. Microbiol.">
        <title>Complete genome sequence of Corynebacterium casei LMG S-19264T (=DSM 44701T), isolated from a smear-ripened cheese.</title>
        <authorList>
            <consortium name="US DOE Joint Genome Institute (JGI-PGF)"/>
            <person name="Walter F."/>
            <person name="Albersmeier A."/>
            <person name="Kalinowski J."/>
            <person name="Ruckert C."/>
        </authorList>
    </citation>
    <scope>NUCLEOTIDE SEQUENCE</scope>
    <source>
        <strain evidence="1">CGMCC 1.15178</strain>
    </source>
</reference>
<sequence>MGKKLMRLPKIRLRAKMTSLLVLAGTVMLAIKAAKIGITIIHK</sequence>
<protein>
    <submittedName>
        <fullName evidence="1">Uncharacterized protein</fullName>
    </submittedName>
</protein>
<dbReference type="RefSeq" id="WP_268239546.1">
    <property type="nucleotide sequence ID" value="NZ_BMHP01000004.1"/>
</dbReference>
<accession>A0A916ZCG7</accession>